<name>A0A2W2AYN5_9BACT</name>
<feature type="domain" description="EamA" evidence="7">
    <location>
        <begin position="158"/>
        <end position="291"/>
    </location>
</feature>
<dbReference type="InterPro" id="IPR037185">
    <property type="entry name" value="EmrE-like"/>
</dbReference>
<feature type="transmembrane region" description="Helical" evidence="6">
    <location>
        <begin position="190"/>
        <end position="207"/>
    </location>
</feature>
<proteinExistence type="predicted"/>
<feature type="transmembrane region" description="Helical" evidence="6">
    <location>
        <begin position="99"/>
        <end position="122"/>
    </location>
</feature>
<comment type="subcellular location">
    <subcellularLocation>
        <location evidence="1">Cell membrane</location>
        <topology evidence="1">Multi-pass membrane protein</topology>
    </subcellularLocation>
</comment>
<dbReference type="GO" id="GO:0005886">
    <property type="term" value="C:plasma membrane"/>
    <property type="evidence" value="ECO:0007669"/>
    <property type="project" value="UniProtKB-SubCell"/>
</dbReference>
<feature type="transmembrane region" description="Helical" evidence="6">
    <location>
        <begin position="9"/>
        <end position="30"/>
    </location>
</feature>
<gene>
    <name evidence="8" type="ORF">DN068_12690</name>
</gene>
<feature type="transmembrane region" description="Helical" evidence="6">
    <location>
        <begin position="213"/>
        <end position="236"/>
    </location>
</feature>
<feature type="transmembrane region" description="Helical" evidence="6">
    <location>
        <begin position="274"/>
        <end position="291"/>
    </location>
</feature>
<evidence type="ECO:0000256" key="4">
    <source>
        <dbReference type="ARBA" id="ARBA00022989"/>
    </source>
</evidence>
<feature type="transmembrane region" description="Helical" evidence="6">
    <location>
        <begin position="155"/>
        <end position="178"/>
    </location>
</feature>
<dbReference type="Proteomes" id="UP000248745">
    <property type="component" value="Unassembled WGS sequence"/>
</dbReference>
<dbReference type="AlphaFoldDB" id="A0A2W2AYN5"/>
<sequence>MNTNRIKGSLLIAAAACCYGMLGTFVKLAYLDGFTTAEITVAQFSIGFLSLLLLSSGTRNDVIDLGKKRTGRKDYLKVVAAGSSLGLTSISYYMAVKYIAVSLGIVLLLQAVWMSVVLECILNKKRRRIMQIVAVLLIFFGTILATGTLQHTSAINWTGIGWGLFAAVCYTATMYSSSHLQLQLPPMKRSFLMVTGGFVIVLVFFAPELIRGFSFKIFLTWGILVSLFGTVLPPILFTRGMPLTGMGLGAMLTSLEVPVAILFAHFLLGESISLLQWSGVIFILVAIILINRRKLNANANKN</sequence>
<organism evidence="8 9">
    <name type="scientific">Taibaiella soli</name>
    <dbReference type="NCBI Taxonomy" id="1649169"/>
    <lineage>
        <taxon>Bacteria</taxon>
        <taxon>Pseudomonadati</taxon>
        <taxon>Bacteroidota</taxon>
        <taxon>Chitinophagia</taxon>
        <taxon>Chitinophagales</taxon>
        <taxon>Chitinophagaceae</taxon>
        <taxon>Taibaiella</taxon>
    </lineage>
</organism>
<dbReference type="RefSeq" id="WP_110999361.1">
    <property type="nucleotide sequence ID" value="NZ_QKTW01000017.1"/>
</dbReference>
<dbReference type="SUPFAM" id="SSF103481">
    <property type="entry name" value="Multidrug resistance efflux transporter EmrE"/>
    <property type="match status" value="1"/>
</dbReference>
<keyword evidence="9" id="KW-1185">Reference proteome</keyword>
<keyword evidence="5 6" id="KW-0472">Membrane</keyword>
<keyword evidence="3 6" id="KW-0812">Transmembrane</keyword>
<dbReference type="EMBL" id="QKTW01000017">
    <property type="protein sequence ID" value="PZF72768.1"/>
    <property type="molecule type" value="Genomic_DNA"/>
</dbReference>
<feature type="domain" description="EamA" evidence="7">
    <location>
        <begin position="7"/>
        <end position="145"/>
    </location>
</feature>
<feature type="transmembrane region" description="Helical" evidence="6">
    <location>
        <begin position="36"/>
        <end position="54"/>
    </location>
</feature>
<feature type="transmembrane region" description="Helical" evidence="6">
    <location>
        <begin position="75"/>
        <end position="93"/>
    </location>
</feature>
<evidence type="ECO:0000256" key="3">
    <source>
        <dbReference type="ARBA" id="ARBA00022692"/>
    </source>
</evidence>
<keyword evidence="2" id="KW-1003">Cell membrane</keyword>
<evidence type="ECO:0000313" key="8">
    <source>
        <dbReference type="EMBL" id="PZF72768.1"/>
    </source>
</evidence>
<evidence type="ECO:0000259" key="7">
    <source>
        <dbReference type="Pfam" id="PF00892"/>
    </source>
</evidence>
<keyword evidence="4 6" id="KW-1133">Transmembrane helix</keyword>
<comment type="caution">
    <text evidence="8">The sequence shown here is derived from an EMBL/GenBank/DDBJ whole genome shotgun (WGS) entry which is preliminary data.</text>
</comment>
<evidence type="ECO:0000256" key="6">
    <source>
        <dbReference type="SAM" id="Phobius"/>
    </source>
</evidence>
<feature type="transmembrane region" description="Helical" evidence="6">
    <location>
        <begin position="248"/>
        <end position="268"/>
    </location>
</feature>
<dbReference type="PANTHER" id="PTHR42920">
    <property type="entry name" value="OS03G0707200 PROTEIN-RELATED"/>
    <property type="match status" value="1"/>
</dbReference>
<feature type="transmembrane region" description="Helical" evidence="6">
    <location>
        <begin position="129"/>
        <end position="149"/>
    </location>
</feature>
<evidence type="ECO:0000256" key="2">
    <source>
        <dbReference type="ARBA" id="ARBA00022475"/>
    </source>
</evidence>
<dbReference type="InterPro" id="IPR000620">
    <property type="entry name" value="EamA_dom"/>
</dbReference>
<accession>A0A2W2AYN5</accession>
<protein>
    <submittedName>
        <fullName evidence="8">EamA/RhaT family transporter</fullName>
    </submittedName>
</protein>
<evidence type="ECO:0000313" key="9">
    <source>
        <dbReference type="Proteomes" id="UP000248745"/>
    </source>
</evidence>
<dbReference type="PANTHER" id="PTHR42920:SF5">
    <property type="entry name" value="EAMA DOMAIN-CONTAINING PROTEIN"/>
    <property type="match status" value="1"/>
</dbReference>
<dbReference type="InterPro" id="IPR051258">
    <property type="entry name" value="Diverse_Substrate_Transporter"/>
</dbReference>
<dbReference type="Pfam" id="PF00892">
    <property type="entry name" value="EamA"/>
    <property type="match status" value="2"/>
</dbReference>
<evidence type="ECO:0000256" key="1">
    <source>
        <dbReference type="ARBA" id="ARBA00004651"/>
    </source>
</evidence>
<dbReference type="OrthoDB" id="3180815at2"/>
<reference evidence="8 9" key="1">
    <citation type="submission" date="2018-06" db="EMBL/GenBank/DDBJ databases">
        <title>Mucibacter soli gen. nov., sp. nov., a new member of the family Chitinophagaceae producing mucin.</title>
        <authorList>
            <person name="Kim M.-K."/>
            <person name="Park S."/>
            <person name="Kim T.-S."/>
            <person name="Joung Y."/>
            <person name="Han J.-H."/>
            <person name="Kim S.B."/>
        </authorList>
    </citation>
    <scope>NUCLEOTIDE SEQUENCE [LARGE SCALE GENOMIC DNA]</scope>
    <source>
        <strain evidence="8 9">R1-15</strain>
    </source>
</reference>
<evidence type="ECO:0000256" key="5">
    <source>
        <dbReference type="ARBA" id="ARBA00023136"/>
    </source>
</evidence>